<sequence length="557" mass="58876">MPALARRLTPLALLLALAGCGSKPAADSPLAYVPADTPYVIANLEPTPQAVLDQWTAMTKEMLPISLGMYQRALDKIGSADSTGVKAARALLDELAQHMAQGSLAPLGLSGSAHVAIYGIGLLPVMRLELADPAALRAAIARVEAKAGAPLPLAKLGELEYWSLQADKAVVLMAISGKHLVLSIAPAKASDELRKQLLGVTPPKNSLDPAKLEELNKKYGYTKNGSGYVDFVRLTEFLSNDSDPLRIELATALGEAAPRPLDPTCKAELGAMAAKLPRLAMGYTELAAKRMTLHAQLEMEAVLAKDFTTAWAGAPGTAGAAEGLFDLAVSLPLLKQKSFWLKQANAVAAKPWACTQLAELNQTFAQFKQSLDTTIPPPASDLTGLRLVISRFSMDAAKPVPEFSGKLLLGLTNPGGALAMGQLTLPSLKDLKLLPDGKPVALPADTIPMVEAPHAAMNDKALALSVGAGEEASLAAFLAAAPVGEAKFLRVHFTGDMYGQFGSLFDKFSAFMPEDQRGDIESQKQLFAIYQKTIKFVDISLVANAGGVAFYETGELK</sequence>
<evidence type="ECO:0008006" key="4">
    <source>
        <dbReference type="Google" id="ProtNLM"/>
    </source>
</evidence>
<proteinExistence type="predicted"/>
<dbReference type="Proteomes" id="UP000295293">
    <property type="component" value="Unassembled WGS sequence"/>
</dbReference>
<evidence type="ECO:0000313" key="2">
    <source>
        <dbReference type="EMBL" id="TDR39718.1"/>
    </source>
</evidence>
<comment type="caution">
    <text evidence="2">The sequence shown here is derived from an EMBL/GenBank/DDBJ whole genome shotgun (WGS) entry which is preliminary data.</text>
</comment>
<protein>
    <recommendedName>
        <fullName evidence="4">DUF3352 domain-containing protein</fullName>
    </recommendedName>
</protein>
<gene>
    <name evidence="2" type="ORF">DFR29_115108</name>
</gene>
<name>A0A4R6YPJ1_9GAMM</name>
<dbReference type="EMBL" id="SNZH01000015">
    <property type="protein sequence ID" value="TDR39718.1"/>
    <property type="molecule type" value="Genomic_DNA"/>
</dbReference>
<dbReference type="RefSeq" id="WP_133820716.1">
    <property type="nucleotide sequence ID" value="NZ_SNZH01000015.1"/>
</dbReference>
<evidence type="ECO:0000313" key="3">
    <source>
        <dbReference type="Proteomes" id="UP000295293"/>
    </source>
</evidence>
<dbReference type="OrthoDB" id="5933200at2"/>
<reference evidence="2 3" key="1">
    <citation type="submission" date="2019-03" db="EMBL/GenBank/DDBJ databases">
        <title>Genomic Encyclopedia of Type Strains, Phase IV (KMG-IV): sequencing the most valuable type-strain genomes for metagenomic binning, comparative biology and taxonomic classification.</title>
        <authorList>
            <person name="Goeker M."/>
        </authorList>
    </citation>
    <scope>NUCLEOTIDE SEQUENCE [LARGE SCALE GENOMIC DNA]</scope>
    <source>
        <strain evidence="2 3">DSM 21667</strain>
    </source>
</reference>
<dbReference type="AlphaFoldDB" id="A0A4R6YPJ1"/>
<evidence type="ECO:0000256" key="1">
    <source>
        <dbReference type="SAM" id="SignalP"/>
    </source>
</evidence>
<accession>A0A4R6YPJ1</accession>
<organism evidence="2 3">
    <name type="scientific">Tahibacter aquaticus</name>
    <dbReference type="NCBI Taxonomy" id="520092"/>
    <lineage>
        <taxon>Bacteria</taxon>
        <taxon>Pseudomonadati</taxon>
        <taxon>Pseudomonadota</taxon>
        <taxon>Gammaproteobacteria</taxon>
        <taxon>Lysobacterales</taxon>
        <taxon>Rhodanobacteraceae</taxon>
        <taxon>Tahibacter</taxon>
    </lineage>
</organism>
<dbReference type="PROSITE" id="PS51257">
    <property type="entry name" value="PROKAR_LIPOPROTEIN"/>
    <property type="match status" value="1"/>
</dbReference>
<keyword evidence="3" id="KW-1185">Reference proteome</keyword>
<keyword evidence="1" id="KW-0732">Signal</keyword>
<feature type="signal peptide" evidence="1">
    <location>
        <begin position="1"/>
        <end position="25"/>
    </location>
</feature>
<feature type="chain" id="PRO_5020305280" description="DUF3352 domain-containing protein" evidence="1">
    <location>
        <begin position="26"/>
        <end position="557"/>
    </location>
</feature>